<evidence type="ECO:0000256" key="5">
    <source>
        <dbReference type="ARBA" id="ARBA00022692"/>
    </source>
</evidence>
<evidence type="ECO:0000256" key="8">
    <source>
        <dbReference type="ARBA" id="ARBA00022989"/>
    </source>
</evidence>
<dbReference type="Proteomes" id="UP000279422">
    <property type="component" value="Unassembled WGS sequence"/>
</dbReference>
<dbReference type="EMBL" id="QMPZ01000050">
    <property type="protein sequence ID" value="RLE09345.1"/>
    <property type="molecule type" value="Genomic_DNA"/>
</dbReference>
<accession>A0A497E5N8</accession>
<feature type="transmembrane region" description="Helical" evidence="10">
    <location>
        <begin position="108"/>
        <end position="130"/>
    </location>
</feature>
<keyword evidence="3 10" id="KW-0285">Flavoprotein</keyword>
<dbReference type="GO" id="GO:0005886">
    <property type="term" value="C:plasma membrane"/>
    <property type="evidence" value="ECO:0007669"/>
    <property type="project" value="UniProtKB-SubCell"/>
</dbReference>
<keyword evidence="10" id="KW-1003">Cell membrane</keyword>
<evidence type="ECO:0000313" key="12">
    <source>
        <dbReference type="Proteomes" id="UP000279422"/>
    </source>
</evidence>
<dbReference type="Pfam" id="PF03116">
    <property type="entry name" value="NQR2_RnfD_RnfE"/>
    <property type="match status" value="1"/>
</dbReference>
<evidence type="ECO:0000313" key="11">
    <source>
        <dbReference type="EMBL" id="RLE09345.1"/>
    </source>
</evidence>
<dbReference type="GO" id="GO:0055085">
    <property type="term" value="P:transmembrane transport"/>
    <property type="evidence" value="ECO:0007669"/>
    <property type="project" value="InterPro"/>
</dbReference>
<keyword evidence="9 10" id="KW-0472">Membrane</keyword>
<feature type="transmembrane region" description="Helical" evidence="10">
    <location>
        <begin position="235"/>
        <end position="252"/>
    </location>
</feature>
<dbReference type="PANTHER" id="PTHR30578">
    <property type="entry name" value="ELECTRON TRANSPORT COMPLEX PROTEIN RNFD"/>
    <property type="match status" value="1"/>
</dbReference>
<keyword evidence="1 10" id="KW-0813">Transport</keyword>
<keyword evidence="2 10" id="KW-0597">Phosphoprotein</keyword>
<dbReference type="InterPro" id="IPR011303">
    <property type="entry name" value="RnfD_bac"/>
</dbReference>
<dbReference type="HAMAP" id="MF_00462">
    <property type="entry name" value="RsxD_RnfD"/>
    <property type="match status" value="1"/>
</dbReference>
<dbReference type="PANTHER" id="PTHR30578:SF0">
    <property type="entry name" value="ION-TRANSLOCATING OXIDOREDUCTASE COMPLEX SUBUNIT D"/>
    <property type="match status" value="1"/>
</dbReference>
<evidence type="ECO:0000256" key="4">
    <source>
        <dbReference type="ARBA" id="ARBA00022643"/>
    </source>
</evidence>
<comment type="cofactor">
    <cofactor evidence="10">
        <name>FMN</name>
        <dbReference type="ChEBI" id="CHEBI:58210"/>
    </cofactor>
</comment>
<dbReference type="InterPro" id="IPR004338">
    <property type="entry name" value="NqrB/RnfD"/>
</dbReference>
<feature type="transmembrane region" description="Helical" evidence="10">
    <location>
        <begin position="85"/>
        <end position="102"/>
    </location>
</feature>
<comment type="function">
    <text evidence="10">Part of a membrane-bound complex that couples electron transfer with translocation of ions across the membrane.</text>
</comment>
<keyword evidence="8 10" id="KW-1133">Transmembrane helix</keyword>
<reference evidence="11 12" key="1">
    <citation type="submission" date="2018-06" db="EMBL/GenBank/DDBJ databases">
        <title>Extensive metabolic versatility and redundancy in microbially diverse, dynamic hydrothermal sediments.</title>
        <authorList>
            <person name="Dombrowski N."/>
            <person name="Teske A."/>
            <person name="Baker B.J."/>
        </authorList>
    </citation>
    <scope>NUCLEOTIDE SEQUENCE [LARGE SCALE GENOMIC DNA]</scope>
    <source>
        <strain evidence="11">B47_G16</strain>
    </source>
</reference>
<comment type="similarity">
    <text evidence="10">Belongs to the NqrB/RnfD family.</text>
</comment>
<keyword evidence="6 10" id="KW-1278">Translocase</keyword>
<dbReference type="GO" id="GO:0022900">
    <property type="term" value="P:electron transport chain"/>
    <property type="evidence" value="ECO:0007669"/>
    <property type="project" value="UniProtKB-UniRule"/>
</dbReference>
<keyword evidence="4 10" id="KW-0288">FMN</keyword>
<evidence type="ECO:0000256" key="3">
    <source>
        <dbReference type="ARBA" id="ARBA00022630"/>
    </source>
</evidence>
<dbReference type="AlphaFoldDB" id="A0A497E5N8"/>
<evidence type="ECO:0000256" key="9">
    <source>
        <dbReference type="ARBA" id="ARBA00023136"/>
    </source>
</evidence>
<name>A0A497E5N8_UNCAE</name>
<dbReference type="NCBIfam" id="TIGR01946">
    <property type="entry name" value="rnfD"/>
    <property type="match status" value="1"/>
</dbReference>
<gene>
    <name evidence="10" type="primary">rnfD</name>
    <name evidence="11" type="ORF">DRJ00_04445</name>
</gene>
<protein>
    <recommendedName>
        <fullName evidence="10">Ion-translocating oxidoreductase complex subunit D</fullName>
        <ecNumber evidence="10">7.-.-.-</ecNumber>
    </recommendedName>
    <alternativeName>
        <fullName evidence="10">Rnf electron transport complex subunit D</fullName>
    </alternativeName>
</protein>
<comment type="subcellular location">
    <subcellularLocation>
        <location evidence="10">Cell membrane</location>
        <topology evidence="10">Multi-pass membrane protein</topology>
    </subcellularLocation>
</comment>
<proteinExistence type="inferred from homology"/>
<comment type="subunit">
    <text evidence="10">The complex is composed of six subunits: RnfA, RnfB, RnfC, RnfD, RnfE and RnfG.</text>
</comment>
<comment type="caution">
    <text evidence="10">Lacks conserved residue(s) required for the propagation of feature annotation.</text>
</comment>
<dbReference type="EC" id="7.-.-.-" evidence="10"/>
<keyword evidence="5 10" id="KW-0812">Transmembrane</keyword>
<evidence type="ECO:0000256" key="1">
    <source>
        <dbReference type="ARBA" id="ARBA00022448"/>
    </source>
</evidence>
<comment type="caution">
    <text evidence="11">The sequence shown here is derived from an EMBL/GenBank/DDBJ whole genome shotgun (WGS) entry which is preliminary data.</text>
</comment>
<organism evidence="11 12">
    <name type="scientific">Aerophobetes bacterium</name>
    <dbReference type="NCBI Taxonomy" id="2030807"/>
    <lineage>
        <taxon>Bacteria</taxon>
        <taxon>Candidatus Aerophobota</taxon>
    </lineage>
</organism>
<sequence>MRSEGGSKVAVDKKLSLMPGPHIRKEVSIEKIMYLFSLALMLPAGASIFLFGRHALFIILTGVLSAVFTEYIAKRIRRQRFRMDGSALITGLLLALTLPPRLPLWMVALGAVFAIAVAKEAFGGLGYNIFNPALAGRAFLTACFPKEMTRWVLPFEAVTSPTPLNSGFVWHNGKIALYKHLFLGNVGGSLGETSALLILIAGFLLLALGIIDWRIPLCYIGTVALLTFSFGKDPLFHVLAGGLMFGAFFMATDYVTTPITGKGRIIFAAGAGVLTVMIRLFGGMPEGVCFSILLMNAFTPLIDRYVRPRPFGWRKTDEQKRGS</sequence>
<feature type="transmembrane region" description="Helical" evidence="10">
    <location>
        <begin position="32"/>
        <end position="50"/>
    </location>
</feature>
<feature type="transmembrane region" description="Helical" evidence="10">
    <location>
        <begin position="56"/>
        <end position="73"/>
    </location>
</feature>
<keyword evidence="7 10" id="KW-0249">Electron transport</keyword>
<evidence type="ECO:0000256" key="2">
    <source>
        <dbReference type="ARBA" id="ARBA00022553"/>
    </source>
</evidence>
<evidence type="ECO:0000256" key="7">
    <source>
        <dbReference type="ARBA" id="ARBA00022982"/>
    </source>
</evidence>
<evidence type="ECO:0000256" key="10">
    <source>
        <dbReference type="HAMAP-Rule" id="MF_00462"/>
    </source>
</evidence>
<feature type="modified residue" description="FMN phosphoryl threonine" evidence="10">
    <location>
        <position position="162"/>
    </location>
</feature>
<evidence type="ECO:0000256" key="6">
    <source>
        <dbReference type="ARBA" id="ARBA00022967"/>
    </source>
</evidence>